<dbReference type="OrthoDB" id="2291006at2759"/>
<feature type="region of interest" description="Disordered" evidence="1">
    <location>
        <begin position="322"/>
        <end position="352"/>
    </location>
</feature>
<name>A0A1X2GH14_9FUNG</name>
<evidence type="ECO:0000313" key="3">
    <source>
        <dbReference type="Proteomes" id="UP000242146"/>
    </source>
</evidence>
<sequence>MTRSTVSPKIESMDQFTPDLYNSGSSMGSVHSPQQMISDFLDTSIKPEYNADMASQLSLLQSWIESGMEPGMVDVNISSDEQMADINKWLTDLSNNIPFMQGQQHSQPQPSQPYYMQDMSMDMDTSPVYPQENQEQHQQPQNYTDIILQSFNMANMDGAVQYPSSAEQDMYVRSHPIQPAEASQQQPQPPAHEANYYNEMYPTQDDMDTISPSRLNMHLQQQQQELQQHQQPWDAYPSLGMTTGNHYMYTMNPDIRTTGFVPQIQTALAFQRANKTDLSDTNPTDSQTKKQDQPPSPVQPKKDNTMVLEDKKMLATMVNVFASPDAPAKPTSTKPKDVSPPSSDKKNDPPLISCDVLDLLVSDMSELKVDDEDNHKPESAQDSTEPDSKDDDDKEDADGNKLLYPTKAAMDIQQQHYDLLVRIRAWVNKGYEKKKTHDNTDPSNKPAEPTANSIPVN</sequence>
<accession>A0A1X2GH14</accession>
<keyword evidence="3" id="KW-1185">Reference proteome</keyword>
<gene>
    <name evidence="2" type="ORF">DM01DRAFT_1046277</name>
</gene>
<comment type="caution">
    <text evidence="2">The sequence shown here is derived from an EMBL/GenBank/DDBJ whole genome shotgun (WGS) entry which is preliminary data.</text>
</comment>
<feature type="region of interest" description="Disordered" evidence="1">
    <location>
        <begin position="367"/>
        <end position="402"/>
    </location>
</feature>
<proteinExistence type="predicted"/>
<feature type="compositionally biased region" description="Basic and acidic residues" evidence="1">
    <location>
        <begin position="367"/>
        <end position="379"/>
    </location>
</feature>
<dbReference type="EMBL" id="MCGT01000015">
    <property type="protein sequence ID" value="ORX53547.1"/>
    <property type="molecule type" value="Genomic_DNA"/>
</dbReference>
<feature type="compositionally biased region" description="Acidic residues" evidence="1">
    <location>
        <begin position="384"/>
        <end position="396"/>
    </location>
</feature>
<protein>
    <submittedName>
        <fullName evidence="2">Uncharacterized protein</fullName>
    </submittedName>
</protein>
<dbReference type="STRING" id="101127.A0A1X2GH14"/>
<evidence type="ECO:0000313" key="2">
    <source>
        <dbReference type="EMBL" id="ORX53547.1"/>
    </source>
</evidence>
<feature type="region of interest" description="Disordered" evidence="1">
    <location>
        <begin position="433"/>
        <end position="457"/>
    </location>
</feature>
<dbReference type="AlphaFoldDB" id="A0A1X2GH14"/>
<evidence type="ECO:0000256" key="1">
    <source>
        <dbReference type="SAM" id="MobiDB-lite"/>
    </source>
</evidence>
<feature type="region of interest" description="Disordered" evidence="1">
    <location>
        <begin position="275"/>
        <end position="303"/>
    </location>
</feature>
<dbReference type="Proteomes" id="UP000242146">
    <property type="component" value="Unassembled WGS sequence"/>
</dbReference>
<reference evidence="2 3" key="1">
    <citation type="submission" date="2016-07" db="EMBL/GenBank/DDBJ databases">
        <title>Pervasive Adenine N6-methylation of Active Genes in Fungi.</title>
        <authorList>
            <consortium name="DOE Joint Genome Institute"/>
            <person name="Mondo S.J."/>
            <person name="Dannebaum R.O."/>
            <person name="Kuo R.C."/>
            <person name="Labutti K."/>
            <person name="Haridas S."/>
            <person name="Kuo A."/>
            <person name="Salamov A."/>
            <person name="Ahrendt S.R."/>
            <person name="Lipzen A."/>
            <person name="Sullivan W."/>
            <person name="Andreopoulos W.B."/>
            <person name="Clum A."/>
            <person name="Lindquist E."/>
            <person name="Daum C."/>
            <person name="Ramamoorthy G.K."/>
            <person name="Gryganskyi A."/>
            <person name="Culley D."/>
            <person name="Magnuson J.K."/>
            <person name="James T.Y."/>
            <person name="O'Malley M.A."/>
            <person name="Stajich J.E."/>
            <person name="Spatafora J.W."/>
            <person name="Visel A."/>
            <person name="Grigoriev I.V."/>
        </authorList>
    </citation>
    <scope>NUCLEOTIDE SEQUENCE [LARGE SCALE GENOMIC DNA]</scope>
    <source>
        <strain evidence="2 3">NRRL 3301</strain>
    </source>
</reference>
<organism evidence="2 3">
    <name type="scientific">Hesseltinella vesiculosa</name>
    <dbReference type="NCBI Taxonomy" id="101127"/>
    <lineage>
        <taxon>Eukaryota</taxon>
        <taxon>Fungi</taxon>
        <taxon>Fungi incertae sedis</taxon>
        <taxon>Mucoromycota</taxon>
        <taxon>Mucoromycotina</taxon>
        <taxon>Mucoromycetes</taxon>
        <taxon>Mucorales</taxon>
        <taxon>Cunninghamellaceae</taxon>
        <taxon>Hesseltinella</taxon>
    </lineage>
</organism>